<organism evidence="2">
    <name type="scientific">Chryseobacterium sp. B5</name>
    <dbReference type="NCBI Taxonomy" id="2050562"/>
    <lineage>
        <taxon>Bacteria</taxon>
        <taxon>Pseudomonadati</taxon>
        <taxon>Bacteroidota</taxon>
        <taxon>Flavobacteriia</taxon>
        <taxon>Flavobacteriales</taxon>
        <taxon>Weeksellaceae</taxon>
        <taxon>Chryseobacterium group</taxon>
        <taxon>Chryseobacterium</taxon>
    </lineage>
</organism>
<dbReference type="PROSITE" id="PS51257">
    <property type="entry name" value="PROKAR_LIPOPROTEIN"/>
    <property type="match status" value="1"/>
</dbReference>
<feature type="compositionally biased region" description="Basic and acidic residues" evidence="1">
    <location>
        <begin position="470"/>
        <end position="484"/>
    </location>
</feature>
<evidence type="ECO:0000313" key="2">
    <source>
        <dbReference type="EMBL" id="PII36629.1"/>
    </source>
</evidence>
<dbReference type="Gene3D" id="3.40.50.10610">
    <property type="entry name" value="ABC-type transport auxiliary lipoprotein component"/>
    <property type="match status" value="1"/>
</dbReference>
<protein>
    <recommendedName>
        <fullName evidence="3">Curli production assembly/transport component CsgG</fullName>
    </recommendedName>
</protein>
<sequence length="484" mass="50687">MRIRIIAAVVAACAAMSGCGDKPSEQPRTDAPEQPQSVAPPVPDVGRLETVEVQVVGLGQSPGEAMAQALQMALLQVNGAVIQSASVTAKYGLDVALGQDAASLRASAFAEVVKQKSGGVIQSVQVVDLEEPKPWAKRYKYTIKANISKFKPSAEMQKIKVVVGPVRFEQASLPMGDRSVSAAEVGATLRQRISDALVQTGRFAVLDREFSPEIEQELAMIATGQAPSAELAKLSQAASADLVWSARVSSFAYNRHARQLKTSDRQLVSYSGGWALSQKLVNVATRQVTASDSLRGSVPSTAPTTLGAGVDGNKVMTDMSDALVAGVVSSILQRTFPLTVVARDGESVVLSQGGQAVKEGARYQVVAMGKEMKDPQTGQSLGRLESPCCELVVDRVTPNLSYGHLENMRGGMEDLPPGGLQVREVLKASAAPVLAAQAASGDTAAAAEPQAAPARAAQPPAARRTASPAKEADAPVGKKDDDNW</sequence>
<feature type="compositionally biased region" description="Basic and acidic residues" evidence="1">
    <location>
        <begin position="22"/>
        <end position="31"/>
    </location>
</feature>
<dbReference type="EMBL" id="PEKC01000014">
    <property type="protein sequence ID" value="PII36629.1"/>
    <property type="molecule type" value="Genomic_DNA"/>
</dbReference>
<dbReference type="InterPro" id="IPR005534">
    <property type="entry name" value="Curli_assmbl/transp-comp_CsgG"/>
</dbReference>
<comment type="caution">
    <text evidence="2">The sequence shown here is derived from an EMBL/GenBank/DDBJ whole genome shotgun (WGS) entry which is preliminary data.</text>
</comment>
<proteinExistence type="predicted"/>
<reference evidence="2" key="1">
    <citation type="submission" date="2017-10" db="EMBL/GenBank/DDBJ databases">
        <title>Chryseobacterium sp. B5 is a hydrocarbonoclastic and plant growth promoting bacterium.</title>
        <authorList>
            <person name="Thijs S."/>
            <person name="Gkorezis P."/>
            <person name="Van Hamme J."/>
        </authorList>
    </citation>
    <scope>NUCLEOTIDE SEQUENCE</scope>
    <source>
        <strain evidence="2">B5</strain>
    </source>
</reference>
<gene>
    <name evidence="2" type="ORF">CTI11_06060</name>
</gene>
<evidence type="ECO:0008006" key="3">
    <source>
        <dbReference type="Google" id="ProtNLM"/>
    </source>
</evidence>
<dbReference type="AlphaFoldDB" id="A0A2G7T9N4"/>
<dbReference type="GO" id="GO:0030288">
    <property type="term" value="C:outer membrane-bounded periplasmic space"/>
    <property type="evidence" value="ECO:0007669"/>
    <property type="project" value="InterPro"/>
</dbReference>
<evidence type="ECO:0000256" key="1">
    <source>
        <dbReference type="SAM" id="MobiDB-lite"/>
    </source>
</evidence>
<feature type="region of interest" description="Disordered" evidence="1">
    <location>
        <begin position="19"/>
        <end position="43"/>
    </location>
</feature>
<dbReference type="Pfam" id="PF03783">
    <property type="entry name" value="CsgG"/>
    <property type="match status" value="1"/>
</dbReference>
<feature type="compositionally biased region" description="Low complexity" evidence="1">
    <location>
        <begin position="440"/>
        <end position="469"/>
    </location>
</feature>
<accession>A0A2G7T9N4</accession>
<name>A0A2G7T9N4_9FLAO</name>
<feature type="region of interest" description="Disordered" evidence="1">
    <location>
        <begin position="440"/>
        <end position="484"/>
    </location>
</feature>